<dbReference type="PROSITE" id="PS50851">
    <property type="entry name" value="CHEW"/>
    <property type="match status" value="1"/>
</dbReference>
<dbReference type="Pfam" id="PF00072">
    <property type="entry name" value="Response_reg"/>
    <property type="match status" value="1"/>
</dbReference>
<keyword evidence="1" id="KW-0597">Phosphoprotein</keyword>
<evidence type="ECO:0000256" key="1">
    <source>
        <dbReference type="PROSITE-ProRule" id="PRU00169"/>
    </source>
</evidence>
<feature type="domain" description="Response regulatory" evidence="2">
    <location>
        <begin position="188"/>
        <end position="313"/>
    </location>
</feature>
<feature type="modified residue" description="4-aspartylphosphate" evidence="1">
    <location>
        <position position="246"/>
    </location>
</feature>
<gene>
    <name evidence="4" type="ORF">C6Y40_06485</name>
</gene>
<dbReference type="PANTHER" id="PTHR47233:SF4">
    <property type="entry name" value="CHEMOTAXIS SIGNAL TRANSDUCTION PROTEIN"/>
    <property type="match status" value="1"/>
</dbReference>
<comment type="caution">
    <text evidence="4">The sequence shown here is derived from an EMBL/GenBank/DDBJ whole genome shotgun (WGS) entry which is preliminary data.</text>
</comment>
<keyword evidence="5" id="KW-1185">Reference proteome</keyword>
<proteinExistence type="predicted"/>
<organism evidence="4 5">
    <name type="scientific">Alteromonas alba</name>
    <dbReference type="NCBI Taxonomy" id="2079529"/>
    <lineage>
        <taxon>Bacteria</taxon>
        <taxon>Pseudomonadati</taxon>
        <taxon>Pseudomonadota</taxon>
        <taxon>Gammaproteobacteria</taxon>
        <taxon>Alteromonadales</taxon>
        <taxon>Alteromonadaceae</taxon>
        <taxon>Alteromonas/Salinimonas group</taxon>
        <taxon>Alteromonas</taxon>
    </lineage>
</organism>
<dbReference type="InterPro" id="IPR011006">
    <property type="entry name" value="CheY-like_superfamily"/>
</dbReference>
<name>A0A2S9VD66_9ALTE</name>
<dbReference type="AlphaFoldDB" id="A0A2S9VD66"/>
<dbReference type="Gene3D" id="2.30.30.40">
    <property type="entry name" value="SH3 Domains"/>
    <property type="match status" value="1"/>
</dbReference>
<dbReference type="SUPFAM" id="SSF50341">
    <property type="entry name" value="CheW-like"/>
    <property type="match status" value="1"/>
</dbReference>
<dbReference type="EMBL" id="PVNP01000051">
    <property type="protein sequence ID" value="PRO74408.1"/>
    <property type="molecule type" value="Genomic_DNA"/>
</dbReference>
<dbReference type="InterPro" id="IPR024181">
    <property type="entry name" value="Chemotax_regulator_CheV"/>
</dbReference>
<dbReference type="InterPro" id="IPR002545">
    <property type="entry name" value="CheW-lke_dom"/>
</dbReference>
<sequence length="316" mass="35816">MMSEILSSVDQRTKLVGENRLELLLFRLGTRHTYAINVFKVKEVITVPKMNMMPGTHGNLRGVTIYRGLTIPVIDLRQAIRMRPVSTENGNTDRNVIITEYNRSVQGFMIGDVVSIVNTSWEDIQPPPKSIGKTNFLTAITQIDIQGKRELVEIIDVEKVLAEIIEYDVSISEEILDHEVVDHLKGRKVLIVDDSSTARKQIRDTLEQLGLHILECHNGAEALMLLKEWADLGKTVTDEILMMFTDAEMPEMDGYRLTAEVRADPRMADLFIALNTSLSGSFNQAMVEKVGCNRFISKFQPDMLVDVVQQRMRELL</sequence>
<dbReference type="SMART" id="SM00260">
    <property type="entry name" value="CheW"/>
    <property type="match status" value="1"/>
</dbReference>
<dbReference type="PANTHER" id="PTHR47233">
    <property type="entry name" value="CHEMOTAXIS PROTEIN CHEV"/>
    <property type="match status" value="1"/>
</dbReference>
<dbReference type="Gene3D" id="2.40.50.180">
    <property type="entry name" value="CheA-289, Domain 4"/>
    <property type="match status" value="1"/>
</dbReference>
<evidence type="ECO:0000259" key="2">
    <source>
        <dbReference type="PROSITE" id="PS50110"/>
    </source>
</evidence>
<dbReference type="SMART" id="SM00448">
    <property type="entry name" value="REC"/>
    <property type="match status" value="1"/>
</dbReference>
<protein>
    <submittedName>
        <fullName evidence="4">Chemotaxis protein CheW</fullName>
    </submittedName>
</protein>
<dbReference type="Proteomes" id="UP000238949">
    <property type="component" value="Unassembled WGS sequence"/>
</dbReference>
<dbReference type="OrthoDB" id="9806105at2"/>
<dbReference type="PROSITE" id="PS50110">
    <property type="entry name" value="RESPONSE_REGULATORY"/>
    <property type="match status" value="1"/>
</dbReference>
<dbReference type="SUPFAM" id="SSF52172">
    <property type="entry name" value="CheY-like"/>
    <property type="match status" value="1"/>
</dbReference>
<dbReference type="Gene3D" id="3.40.50.2300">
    <property type="match status" value="1"/>
</dbReference>
<dbReference type="PIRSF" id="PIRSF002867">
    <property type="entry name" value="CheV"/>
    <property type="match status" value="1"/>
</dbReference>
<evidence type="ECO:0000313" key="4">
    <source>
        <dbReference type="EMBL" id="PRO74408.1"/>
    </source>
</evidence>
<dbReference type="CDD" id="cd19924">
    <property type="entry name" value="REC_CheV-like"/>
    <property type="match status" value="1"/>
</dbReference>
<feature type="domain" description="CheW-like" evidence="3">
    <location>
        <begin position="20"/>
        <end position="166"/>
    </location>
</feature>
<evidence type="ECO:0000313" key="5">
    <source>
        <dbReference type="Proteomes" id="UP000238949"/>
    </source>
</evidence>
<dbReference type="GO" id="GO:0006935">
    <property type="term" value="P:chemotaxis"/>
    <property type="evidence" value="ECO:0007669"/>
    <property type="project" value="InterPro"/>
</dbReference>
<dbReference type="Pfam" id="PF01584">
    <property type="entry name" value="CheW"/>
    <property type="match status" value="1"/>
</dbReference>
<reference evidence="5" key="1">
    <citation type="journal article" date="2020" name="Int. J. Syst. Evol. Microbiol.">
        <title>Alteromonas alba sp. nov., a marine bacterium isolated from the seawater of the West Pacific Ocean.</title>
        <authorList>
            <person name="Sun C."/>
            <person name="Wu Y.-H."/>
            <person name="Xamxidin M."/>
            <person name="Cheng H."/>
            <person name="Xu X.-W."/>
        </authorList>
    </citation>
    <scope>NUCLEOTIDE SEQUENCE [LARGE SCALE GENOMIC DNA]</scope>
    <source>
        <strain evidence="5">190</strain>
    </source>
</reference>
<dbReference type="GO" id="GO:0000160">
    <property type="term" value="P:phosphorelay signal transduction system"/>
    <property type="evidence" value="ECO:0007669"/>
    <property type="project" value="InterPro"/>
</dbReference>
<dbReference type="InterPro" id="IPR036061">
    <property type="entry name" value="CheW-like_dom_sf"/>
</dbReference>
<dbReference type="InterPro" id="IPR001789">
    <property type="entry name" value="Sig_transdc_resp-reg_receiver"/>
</dbReference>
<evidence type="ECO:0000259" key="3">
    <source>
        <dbReference type="PROSITE" id="PS50851"/>
    </source>
</evidence>
<accession>A0A2S9VD66</accession>